<evidence type="ECO:0000313" key="4">
    <source>
        <dbReference type="Proteomes" id="UP000076447"/>
    </source>
</evidence>
<reference evidence="3 4" key="1">
    <citation type="submission" date="2016-01" db="EMBL/GenBank/DDBJ databases">
        <title>Genome sequence of Oerskovia enterophila VJag, an agar and cellulose degrading bacterium.</title>
        <authorList>
            <person name="Poehlein A."/>
            <person name="Jag V."/>
            <person name="Bengelsdorf F."/>
            <person name="Duerre P."/>
            <person name="Daniel R."/>
        </authorList>
    </citation>
    <scope>NUCLEOTIDE SEQUENCE [LARGE SCALE GENOMIC DNA]</scope>
    <source>
        <strain evidence="3 4">VJag</strain>
    </source>
</reference>
<dbReference type="Pfam" id="PF00326">
    <property type="entry name" value="Peptidase_S9"/>
    <property type="match status" value="1"/>
</dbReference>
<feature type="domain" description="Peptidase S9 prolyl oligopeptidase catalytic" evidence="2">
    <location>
        <begin position="141"/>
        <end position="316"/>
    </location>
</feature>
<keyword evidence="1" id="KW-1133">Transmembrane helix</keyword>
<feature type="transmembrane region" description="Helical" evidence="1">
    <location>
        <begin position="399"/>
        <end position="425"/>
    </location>
</feature>
<dbReference type="Gene3D" id="3.40.50.1820">
    <property type="entry name" value="alpha/beta hydrolase"/>
    <property type="match status" value="1"/>
</dbReference>
<gene>
    <name evidence="3" type="ORF">OJAG_20990</name>
</gene>
<feature type="transmembrane region" description="Helical" evidence="1">
    <location>
        <begin position="437"/>
        <end position="457"/>
    </location>
</feature>
<dbReference type="InterPro" id="IPR053145">
    <property type="entry name" value="AB_hydrolase_Est10"/>
</dbReference>
<dbReference type="PANTHER" id="PTHR43265">
    <property type="entry name" value="ESTERASE ESTD"/>
    <property type="match status" value="1"/>
</dbReference>
<dbReference type="PANTHER" id="PTHR43265:SF1">
    <property type="entry name" value="ESTERASE ESTD"/>
    <property type="match status" value="1"/>
</dbReference>
<dbReference type="RefSeq" id="WP_068708535.1">
    <property type="nucleotide sequence ID" value="NZ_LRIE01000072.1"/>
</dbReference>
<comment type="caution">
    <text evidence="3">The sequence shown here is derived from an EMBL/GenBank/DDBJ whole genome shotgun (WGS) entry which is preliminary data.</text>
</comment>
<keyword evidence="1" id="KW-0812">Transmembrane</keyword>
<dbReference type="OrthoDB" id="9765647at2"/>
<organism evidence="3 4">
    <name type="scientific">Oerskovia enterophila</name>
    <dbReference type="NCBI Taxonomy" id="43678"/>
    <lineage>
        <taxon>Bacteria</taxon>
        <taxon>Bacillati</taxon>
        <taxon>Actinomycetota</taxon>
        <taxon>Actinomycetes</taxon>
        <taxon>Micrococcales</taxon>
        <taxon>Cellulomonadaceae</taxon>
        <taxon>Oerskovia</taxon>
    </lineage>
</organism>
<sequence>MIFRTAATSAALAIGLALVGAVTGPQWDPVPVTDHLEPSTPDTTIGGQGPDVQPVGTYAVQETPVVVQLDGTSVDGIVREPLDAPEGLPGVVFLHGAGTGSADEAFVDVATDLASAGVVTLVPSKRLDTYTTRHRDYVDMADDYERSVDLLRARPSVDPERVGLYAESEGTWVAPVLADQDQDVSFVVLVSAPVVPPRQQAGFAVDSYLRNTGVPQEVFRAIPRAVGMEMPGGGFEYADFDVTPYLARLSVPTLVAYGTADPSMPVEQGALRIIADAGANGNHDVTVRFYEGANHGIKIDDVMVPEFPRDVSAWVQGLPGTASAPPTVAGGQPNQLYLASAVPNPRWYGNGDIVIGFVIVGGVLLVVGPLVWLVTGVVRRVRRTPHPAGRLAPGLRWPLVGLAVGSVATMAGLVVYLVAVARLALDYKTDSWVVQGGWIAVRLLGLATVVAAAFIINRLSDLRQARKAVLASPEGGGVVVRPATGVGARTTLWATVAGSTILLVTLAYWGVYQLGI</sequence>
<dbReference type="InterPro" id="IPR029058">
    <property type="entry name" value="AB_hydrolase_fold"/>
</dbReference>
<accession>A0A163RKX7</accession>
<dbReference type="InterPro" id="IPR001375">
    <property type="entry name" value="Peptidase_S9_cat"/>
</dbReference>
<feature type="transmembrane region" description="Helical" evidence="1">
    <location>
        <begin position="491"/>
        <end position="511"/>
    </location>
</feature>
<dbReference type="EMBL" id="LRIE01000072">
    <property type="protein sequence ID" value="KZM35311.1"/>
    <property type="molecule type" value="Genomic_DNA"/>
</dbReference>
<proteinExistence type="predicted"/>
<keyword evidence="3" id="KW-0378">Hydrolase</keyword>
<name>A0A163RKX7_9CELL</name>
<dbReference type="GO" id="GO:0052689">
    <property type="term" value="F:carboxylic ester hydrolase activity"/>
    <property type="evidence" value="ECO:0007669"/>
    <property type="project" value="TreeGrafter"/>
</dbReference>
<dbReference type="Proteomes" id="UP000076447">
    <property type="component" value="Unassembled WGS sequence"/>
</dbReference>
<dbReference type="GO" id="GO:0008236">
    <property type="term" value="F:serine-type peptidase activity"/>
    <property type="evidence" value="ECO:0007669"/>
    <property type="project" value="InterPro"/>
</dbReference>
<dbReference type="GO" id="GO:0006508">
    <property type="term" value="P:proteolysis"/>
    <property type="evidence" value="ECO:0007669"/>
    <property type="project" value="InterPro"/>
</dbReference>
<evidence type="ECO:0000313" key="3">
    <source>
        <dbReference type="EMBL" id="KZM35311.1"/>
    </source>
</evidence>
<keyword evidence="1" id="KW-0472">Membrane</keyword>
<evidence type="ECO:0000259" key="2">
    <source>
        <dbReference type="Pfam" id="PF00326"/>
    </source>
</evidence>
<dbReference type="AlphaFoldDB" id="A0A163RKX7"/>
<dbReference type="SUPFAM" id="SSF53474">
    <property type="entry name" value="alpha/beta-Hydrolases"/>
    <property type="match status" value="1"/>
</dbReference>
<protein>
    <submittedName>
        <fullName evidence="3">Alpha/beta hydrolase family protein</fullName>
    </submittedName>
</protein>
<dbReference type="PATRIC" id="fig|43678.3.peg.2188"/>
<dbReference type="STRING" id="43678.OJAG_20990"/>
<feature type="transmembrane region" description="Helical" evidence="1">
    <location>
        <begin position="353"/>
        <end position="378"/>
    </location>
</feature>
<evidence type="ECO:0000256" key="1">
    <source>
        <dbReference type="SAM" id="Phobius"/>
    </source>
</evidence>